<dbReference type="EMBL" id="JBHSHT010000001">
    <property type="protein sequence ID" value="MFC4823329.1"/>
    <property type="molecule type" value="Genomic_DNA"/>
</dbReference>
<proteinExistence type="predicted"/>
<dbReference type="Gene3D" id="1.10.10.10">
    <property type="entry name" value="Winged helix-like DNA-binding domain superfamily/Winged helix DNA-binding domain"/>
    <property type="match status" value="1"/>
</dbReference>
<evidence type="ECO:0000313" key="1">
    <source>
        <dbReference type="EMBL" id="MFC4823329.1"/>
    </source>
</evidence>
<name>A0ABD5PY00_9EURY</name>
<accession>A0ABD5PY00</accession>
<sequence>MVERVRWMSPIDYEILLFFEDHDILVSPKVLAVNIDYDRQYTSKRCRKLTQEGILEQDDSGLYRLSDKGRKFLSGDLDAEELEDQ</sequence>
<dbReference type="InterPro" id="IPR036390">
    <property type="entry name" value="WH_DNA-bd_sf"/>
</dbReference>
<dbReference type="AlphaFoldDB" id="A0ABD5PY00"/>
<comment type="caution">
    <text evidence="1">The sequence shown here is derived from an EMBL/GenBank/DDBJ whole genome shotgun (WGS) entry which is preliminary data.</text>
</comment>
<dbReference type="SUPFAM" id="SSF46785">
    <property type="entry name" value="Winged helix' DNA-binding domain"/>
    <property type="match status" value="1"/>
</dbReference>
<dbReference type="GeneID" id="73045623"/>
<dbReference type="InterPro" id="IPR036388">
    <property type="entry name" value="WH-like_DNA-bd_sf"/>
</dbReference>
<reference evidence="1 2" key="1">
    <citation type="journal article" date="2019" name="Int. J. Syst. Evol. Microbiol.">
        <title>The Global Catalogue of Microorganisms (GCM) 10K type strain sequencing project: providing services to taxonomists for standard genome sequencing and annotation.</title>
        <authorList>
            <consortium name="The Broad Institute Genomics Platform"/>
            <consortium name="The Broad Institute Genome Sequencing Center for Infectious Disease"/>
            <person name="Wu L."/>
            <person name="Ma J."/>
        </authorList>
    </citation>
    <scope>NUCLEOTIDE SEQUENCE [LARGE SCALE GENOMIC DNA]</scope>
    <source>
        <strain evidence="1 2">XZYJ18</strain>
    </source>
</reference>
<dbReference type="RefSeq" id="WP_368410484.1">
    <property type="nucleotide sequence ID" value="NZ_CP100400.1"/>
</dbReference>
<evidence type="ECO:0000313" key="2">
    <source>
        <dbReference type="Proteomes" id="UP001595945"/>
    </source>
</evidence>
<organism evidence="1 2">
    <name type="scientific">Halorussus aquaticus</name>
    <dbReference type="NCBI Taxonomy" id="2953748"/>
    <lineage>
        <taxon>Archaea</taxon>
        <taxon>Methanobacteriati</taxon>
        <taxon>Methanobacteriota</taxon>
        <taxon>Stenosarchaea group</taxon>
        <taxon>Halobacteria</taxon>
        <taxon>Halobacteriales</taxon>
        <taxon>Haladaptataceae</taxon>
        <taxon>Halorussus</taxon>
    </lineage>
</organism>
<keyword evidence="2" id="KW-1185">Reference proteome</keyword>
<dbReference type="Proteomes" id="UP001595945">
    <property type="component" value="Unassembled WGS sequence"/>
</dbReference>
<gene>
    <name evidence="1" type="ORF">ACFO9K_03535</name>
</gene>
<protein>
    <submittedName>
        <fullName evidence="1">MarR family transcriptional regulator</fullName>
    </submittedName>
</protein>